<evidence type="ECO:0000313" key="1">
    <source>
        <dbReference type="EMBL" id="CEP16681.1"/>
    </source>
</evidence>
<sequence>MVTRKTINHIRQSAGKCSAFLNACIVISSPSIAAAIADGGCCVEDIGWDAETLALGEAKEKWVDNVDAEFPSSAGGVAGAGAGAGAASVDVEIDDEDGPSLAPGKCAACCSNGYIYCVFN</sequence>
<organism evidence="1 2">
    <name type="scientific">Parasitella parasitica</name>
    <dbReference type="NCBI Taxonomy" id="35722"/>
    <lineage>
        <taxon>Eukaryota</taxon>
        <taxon>Fungi</taxon>
        <taxon>Fungi incertae sedis</taxon>
        <taxon>Mucoromycota</taxon>
        <taxon>Mucoromycotina</taxon>
        <taxon>Mucoromycetes</taxon>
        <taxon>Mucorales</taxon>
        <taxon>Mucorineae</taxon>
        <taxon>Mucoraceae</taxon>
        <taxon>Parasitella</taxon>
    </lineage>
</organism>
<protein>
    <submittedName>
        <fullName evidence="1">Uncharacterized protein</fullName>
    </submittedName>
</protein>
<keyword evidence="2" id="KW-1185">Reference proteome</keyword>
<dbReference type="Proteomes" id="UP000054107">
    <property type="component" value="Unassembled WGS sequence"/>
</dbReference>
<dbReference type="AlphaFoldDB" id="A0A0B7NDV4"/>
<name>A0A0B7NDV4_9FUNG</name>
<dbReference type="EMBL" id="LN733228">
    <property type="protein sequence ID" value="CEP16681.1"/>
    <property type="molecule type" value="Genomic_DNA"/>
</dbReference>
<gene>
    <name evidence="1" type="primary">PARPA_10953.1 scaffold 42005</name>
</gene>
<proteinExistence type="predicted"/>
<reference evidence="1 2" key="1">
    <citation type="submission" date="2014-09" db="EMBL/GenBank/DDBJ databases">
        <authorList>
            <person name="Ellenberger Sabrina"/>
        </authorList>
    </citation>
    <scope>NUCLEOTIDE SEQUENCE [LARGE SCALE GENOMIC DNA]</scope>
    <source>
        <strain evidence="1 2">CBS 412.66</strain>
    </source>
</reference>
<evidence type="ECO:0000313" key="2">
    <source>
        <dbReference type="Proteomes" id="UP000054107"/>
    </source>
</evidence>
<accession>A0A0B7NDV4</accession>